<dbReference type="Proteomes" id="UP000275385">
    <property type="component" value="Unassembled WGS sequence"/>
</dbReference>
<reference evidence="2 3" key="1">
    <citation type="submission" date="2018-08" db="EMBL/GenBank/DDBJ databases">
        <title>Draft genome of the lignicolous fungus Coniochaeta pulveracea.</title>
        <authorList>
            <person name="Borstlap C.J."/>
            <person name="De Witt R.N."/>
            <person name="Botha A."/>
            <person name="Volschenk H."/>
        </authorList>
    </citation>
    <scope>NUCLEOTIDE SEQUENCE [LARGE SCALE GENOMIC DNA]</scope>
    <source>
        <strain evidence="2 3">CAB683</strain>
    </source>
</reference>
<feature type="compositionally biased region" description="Basic and acidic residues" evidence="1">
    <location>
        <begin position="116"/>
        <end position="125"/>
    </location>
</feature>
<sequence>MPSASSLLHLPTTIKLAKMCKFIRQYYTCGHEGYLKRIPGQECHRHLKYGVDCRFSQDANIEKKGVWRIQQKCIACQHLEVLAESMPACPFGIGIAPFIPENCPVKSTCKVCPGKLKEKAEEEEKKKKKKEDEEMGGNGEE</sequence>
<gene>
    <name evidence="2" type="ORF">DL546_001634</name>
</gene>
<dbReference type="AlphaFoldDB" id="A0A420Y528"/>
<accession>A0A420Y528</accession>
<dbReference type="EMBL" id="QVQW01000048">
    <property type="protein sequence ID" value="RKU42989.1"/>
    <property type="molecule type" value="Genomic_DNA"/>
</dbReference>
<protein>
    <submittedName>
        <fullName evidence="2">Uncharacterized protein</fullName>
    </submittedName>
</protein>
<evidence type="ECO:0000256" key="1">
    <source>
        <dbReference type="SAM" id="MobiDB-lite"/>
    </source>
</evidence>
<evidence type="ECO:0000313" key="2">
    <source>
        <dbReference type="EMBL" id="RKU42989.1"/>
    </source>
</evidence>
<comment type="caution">
    <text evidence="2">The sequence shown here is derived from an EMBL/GenBank/DDBJ whole genome shotgun (WGS) entry which is preliminary data.</text>
</comment>
<organism evidence="2 3">
    <name type="scientific">Coniochaeta pulveracea</name>
    <dbReference type="NCBI Taxonomy" id="177199"/>
    <lineage>
        <taxon>Eukaryota</taxon>
        <taxon>Fungi</taxon>
        <taxon>Dikarya</taxon>
        <taxon>Ascomycota</taxon>
        <taxon>Pezizomycotina</taxon>
        <taxon>Sordariomycetes</taxon>
        <taxon>Sordariomycetidae</taxon>
        <taxon>Coniochaetales</taxon>
        <taxon>Coniochaetaceae</taxon>
        <taxon>Coniochaeta</taxon>
    </lineage>
</organism>
<feature type="region of interest" description="Disordered" evidence="1">
    <location>
        <begin position="116"/>
        <end position="141"/>
    </location>
</feature>
<keyword evidence="3" id="KW-1185">Reference proteome</keyword>
<evidence type="ECO:0000313" key="3">
    <source>
        <dbReference type="Proteomes" id="UP000275385"/>
    </source>
</evidence>
<name>A0A420Y528_9PEZI</name>
<proteinExistence type="predicted"/>